<evidence type="ECO:0000313" key="1">
    <source>
        <dbReference type="EMBL" id="CAD7037731.1"/>
    </source>
</evidence>
<protein>
    <submittedName>
        <fullName evidence="1">Sarcosine oxidase subunit gamma</fullName>
    </submittedName>
</protein>
<gene>
    <name evidence="1" type="ORF">REJC140_03698</name>
</gene>
<dbReference type="Proteomes" id="UP000606921">
    <property type="component" value="Unassembled WGS sequence"/>
</dbReference>
<reference evidence="1 2" key="1">
    <citation type="submission" date="2020-11" db="EMBL/GenBank/DDBJ databases">
        <authorList>
            <person name="Lassalle F."/>
        </authorList>
    </citation>
    <scope>NUCLEOTIDE SEQUENCE [LARGE SCALE GENOMIC DNA]</scope>
    <source>
        <strain evidence="1 2">JC140</strain>
    </source>
</reference>
<dbReference type="Gene3D" id="3.30.1360.120">
    <property type="entry name" value="Probable tRNA modification gtpase trme, domain 1"/>
    <property type="match status" value="1"/>
</dbReference>
<name>A0ABM8PMC0_9HYPH</name>
<organism evidence="1 2">
    <name type="scientific">Pseudorhizobium endolithicum</name>
    <dbReference type="NCBI Taxonomy" id="1191678"/>
    <lineage>
        <taxon>Bacteria</taxon>
        <taxon>Pseudomonadati</taxon>
        <taxon>Pseudomonadota</taxon>
        <taxon>Alphaproteobacteria</taxon>
        <taxon>Hyphomicrobiales</taxon>
        <taxon>Rhizobiaceae</taxon>
        <taxon>Rhizobium/Agrobacterium group</taxon>
        <taxon>Pseudorhizobium</taxon>
    </lineage>
</organism>
<dbReference type="InterPro" id="IPR027266">
    <property type="entry name" value="TrmE/GcvT-like"/>
</dbReference>
<dbReference type="EMBL" id="CABFWF030000011">
    <property type="protein sequence ID" value="CAD7037731.1"/>
    <property type="molecule type" value="Genomic_DNA"/>
</dbReference>
<proteinExistence type="predicted"/>
<sequence length="188" mass="19981">MADLIPITALGLAQPKSLTVGSLSMTENTGLALASLALRRDAEAVCPFGLVLPEPGRWVEKDGVASFWMGPGQWMLEARGKAEEDFSAELKQQCPGHSVTEQTDSFAAFEISSPAGAAPIIAVMTKLVNIDPRGFTPGSATRTGLAHMNVFAIRRADDHLAVLGMRSLAACLWHELERALKGVSEVPA</sequence>
<comment type="caution">
    <text evidence="1">The sequence shown here is derived from an EMBL/GenBank/DDBJ whole genome shotgun (WGS) entry which is preliminary data.</text>
</comment>
<accession>A0ABM8PMC0</accession>
<keyword evidence="2" id="KW-1185">Reference proteome</keyword>
<evidence type="ECO:0000313" key="2">
    <source>
        <dbReference type="Proteomes" id="UP000606921"/>
    </source>
</evidence>